<reference evidence="1" key="1">
    <citation type="submission" date="2019-08" db="EMBL/GenBank/DDBJ databases">
        <authorList>
            <person name="Kucharzyk K."/>
            <person name="Murdoch R.W."/>
            <person name="Higgins S."/>
            <person name="Loffler F."/>
        </authorList>
    </citation>
    <scope>NUCLEOTIDE SEQUENCE</scope>
</reference>
<dbReference type="EMBL" id="VSSQ01001609">
    <property type="protein sequence ID" value="MPM09771.1"/>
    <property type="molecule type" value="Genomic_DNA"/>
</dbReference>
<dbReference type="AlphaFoldDB" id="A0A644X1L5"/>
<evidence type="ECO:0000313" key="1">
    <source>
        <dbReference type="EMBL" id="MPM09771.1"/>
    </source>
</evidence>
<accession>A0A644X1L5</accession>
<gene>
    <name evidence="1" type="ORF">SDC9_56094</name>
</gene>
<protein>
    <submittedName>
        <fullName evidence="1">Uncharacterized protein</fullName>
    </submittedName>
</protein>
<name>A0A644X1L5_9ZZZZ</name>
<comment type="caution">
    <text evidence="1">The sequence shown here is derived from an EMBL/GenBank/DDBJ whole genome shotgun (WGS) entry which is preliminary data.</text>
</comment>
<organism evidence="1">
    <name type="scientific">bioreactor metagenome</name>
    <dbReference type="NCBI Taxonomy" id="1076179"/>
    <lineage>
        <taxon>unclassified sequences</taxon>
        <taxon>metagenomes</taxon>
        <taxon>ecological metagenomes</taxon>
    </lineage>
</organism>
<sequence length="511" mass="57324">MPEPELSGAGFADRYISRFFDKQEYWYSLDPDLCRPLNLTKPENMNSRRRKKLTKLLCNWTRDERYAAMVSAYVRDKLSEGSDKERVARYLERSLERGVLAGQSGLDCASERRAVIALAFALERDEKGANELLRFTGYDRLYARSVEDASVIFALNNGMDLSRWQAELKPICDRYRPGTSGGAIEYLWQLRRFVAESRRPDSPSITLDLTSDAHDAVSRLRGGPEVLGAYLETKEAVGYFSGARERARIYLCRALLREIDRQIARFLTERDKVLSRRDALLNRPLDYDRSLMADLLAPLWVFGKPDEAPPGKLAEGLSLFRSPKSGDYLTLGALSQYRDRTAALTPGHFDLLRLTYSGIRENALEFFLCGIFEAGQTQGKTARPAEDFSSGDGALGFSARGFSRDKIQQLVSGLLPISRPVLVRMLVFLGDPDPEGEGLSAPRLDGMLIRAGFSPLDPHNADDALMLALLDCPGREGKQRFLEAFVEHIAEGGISFPCLKLAEGAWHRDFL</sequence>
<proteinExistence type="predicted"/>